<comment type="caution">
    <text evidence="2">The sequence shown here is derived from an EMBL/GenBank/DDBJ whole genome shotgun (WGS) entry which is preliminary data.</text>
</comment>
<proteinExistence type="predicted"/>
<evidence type="ECO:0000313" key="3">
    <source>
        <dbReference type="Proteomes" id="UP000499080"/>
    </source>
</evidence>
<organism evidence="2 3">
    <name type="scientific">Araneus ventricosus</name>
    <name type="common">Orbweaver spider</name>
    <name type="synonym">Epeira ventricosa</name>
    <dbReference type="NCBI Taxonomy" id="182803"/>
    <lineage>
        <taxon>Eukaryota</taxon>
        <taxon>Metazoa</taxon>
        <taxon>Ecdysozoa</taxon>
        <taxon>Arthropoda</taxon>
        <taxon>Chelicerata</taxon>
        <taxon>Arachnida</taxon>
        <taxon>Araneae</taxon>
        <taxon>Araneomorphae</taxon>
        <taxon>Entelegynae</taxon>
        <taxon>Araneoidea</taxon>
        <taxon>Araneidae</taxon>
        <taxon>Araneus</taxon>
    </lineage>
</organism>
<evidence type="ECO:0000256" key="1">
    <source>
        <dbReference type="SAM" id="MobiDB-lite"/>
    </source>
</evidence>
<name>A0A4Y2ID41_ARAVE</name>
<dbReference type="Proteomes" id="UP000499080">
    <property type="component" value="Unassembled WGS sequence"/>
</dbReference>
<dbReference type="EMBL" id="BGPR01002560">
    <property type="protein sequence ID" value="GBM75470.1"/>
    <property type="molecule type" value="Genomic_DNA"/>
</dbReference>
<sequence>MEDKQTDNDENSKNGDVSDAEECVLSLQKSLTVLEEKSGKMSGINMEESLTSADDLMYLRELDNHRRRYSIRNHRRNGK</sequence>
<reference evidence="2 3" key="1">
    <citation type="journal article" date="2019" name="Sci. Rep.">
        <title>Orb-weaving spider Araneus ventricosus genome elucidates the spidroin gene catalogue.</title>
        <authorList>
            <person name="Kono N."/>
            <person name="Nakamura H."/>
            <person name="Ohtoshi R."/>
            <person name="Moran D.A.P."/>
            <person name="Shinohara A."/>
            <person name="Yoshida Y."/>
            <person name="Fujiwara M."/>
            <person name="Mori M."/>
            <person name="Tomita M."/>
            <person name="Arakawa K."/>
        </authorList>
    </citation>
    <scope>NUCLEOTIDE SEQUENCE [LARGE SCALE GENOMIC DNA]</scope>
</reference>
<accession>A0A4Y2ID41</accession>
<protein>
    <submittedName>
        <fullName evidence="2">Uncharacterized protein</fullName>
    </submittedName>
</protein>
<feature type="compositionally biased region" description="Basic and acidic residues" evidence="1">
    <location>
        <begin position="1"/>
        <end position="13"/>
    </location>
</feature>
<evidence type="ECO:0000313" key="2">
    <source>
        <dbReference type="EMBL" id="GBM75470.1"/>
    </source>
</evidence>
<keyword evidence="3" id="KW-1185">Reference proteome</keyword>
<feature type="region of interest" description="Disordered" evidence="1">
    <location>
        <begin position="1"/>
        <end position="21"/>
    </location>
</feature>
<gene>
    <name evidence="2" type="ORF">AVEN_54072_1</name>
</gene>
<dbReference type="AlphaFoldDB" id="A0A4Y2ID41"/>